<organism evidence="2">
    <name type="scientific">Nicotiana tabacum</name>
    <name type="common">Common tobacco</name>
    <dbReference type="NCBI Taxonomy" id="4097"/>
    <lineage>
        <taxon>Eukaryota</taxon>
        <taxon>Viridiplantae</taxon>
        <taxon>Streptophyta</taxon>
        <taxon>Embryophyta</taxon>
        <taxon>Tracheophyta</taxon>
        <taxon>Spermatophyta</taxon>
        <taxon>Magnoliopsida</taxon>
        <taxon>eudicotyledons</taxon>
        <taxon>Gunneridae</taxon>
        <taxon>Pentapetalae</taxon>
        <taxon>asterids</taxon>
        <taxon>lamiids</taxon>
        <taxon>Solanales</taxon>
        <taxon>Solanaceae</taxon>
        <taxon>Nicotianoideae</taxon>
        <taxon>Nicotianeae</taxon>
        <taxon>Nicotiana</taxon>
    </lineage>
</organism>
<dbReference type="STRING" id="4097.A0A1S3Y3L6"/>
<feature type="compositionally biased region" description="Polar residues" evidence="1">
    <location>
        <begin position="27"/>
        <end position="39"/>
    </location>
</feature>
<feature type="compositionally biased region" description="Basic and acidic residues" evidence="1">
    <location>
        <begin position="47"/>
        <end position="58"/>
    </location>
</feature>
<dbReference type="InterPro" id="IPR043502">
    <property type="entry name" value="DNA/RNA_pol_sf"/>
</dbReference>
<dbReference type="PANTHER" id="PTHR11439">
    <property type="entry name" value="GAG-POL-RELATED RETROTRANSPOSON"/>
    <property type="match status" value="1"/>
</dbReference>
<dbReference type="SUPFAM" id="SSF56672">
    <property type="entry name" value="DNA/RNA polymerases"/>
    <property type="match status" value="1"/>
</dbReference>
<feature type="region of interest" description="Disordered" evidence="1">
    <location>
        <begin position="1"/>
        <end position="58"/>
    </location>
</feature>
<evidence type="ECO:0000256" key="1">
    <source>
        <dbReference type="SAM" id="MobiDB-lite"/>
    </source>
</evidence>
<gene>
    <name evidence="2" type="primary">LOC107771857</name>
</gene>
<dbReference type="PANTHER" id="PTHR11439:SF473">
    <property type="entry name" value="REVERSE TRANSCRIPTASE TY1_COPIA-TYPE DOMAIN-CONTAINING PROTEIN"/>
    <property type="match status" value="1"/>
</dbReference>
<accession>A0A1S3Y3L6</accession>
<dbReference type="KEGG" id="nta:107771857"/>
<evidence type="ECO:0008006" key="3">
    <source>
        <dbReference type="Google" id="ProtNLM"/>
    </source>
</evidence>
<name>A0A1S3Y3L6_TOBAC</name>
<dbReference type="RefSeq" id="XP_016446803.1">
    <property type="nucleotide sequence ID" value="XM_016591317.1"/>
</dbReference>
<proteinExistence type="predicted"/>
<dbReference type="AlphaFoldDB" id="A0A1S3Y3L6"/>
<reference evidence="2" key="1">
    <citation type="submission" date="2025-08" db="UniProtKB">
        <authorList>
            <consortium name="RefSeq"/>
        </authorList>
    </citation>
    <scope>IDENTIFICATION</scope>
</reference>
<protein>
    <recommendedName>
        <fullName evidence="3">Reverse transcriptase Ty1/copia-type domain-containing protein</fullName>
    </recommendedName>
</protein>
<feature type="compositionally biased region" description="Polar residues" evidence="1">
    <location>
        <begin position="1"/>
        <end position="13"/>
    </location>
</feature>
<sequence>MPIDESSNSNTFHRISHDIHAPAGSASPITTQAEPQNQPLEELPTDNVDHLSSQDHEEADEHIIHPDSLATHTVEKVAEIPTKGDAIIDIRKSTRHFRPPIWLKDYMTKGKFTDNRYQSYLKTFSAYTEPDSFKEAAQDSRWVEAMQQEINALEENNTWKLVDIPLEKHVIGSKWQKDGICIKWMSTMPSYKATYMKKSIWPYRKDFIDMGRESKRQGSDMVIILVYIDDLLITEKVGLSGSKPVSTYLELNQKLTTIEYDAHVGRIGDPKLDDITAYQKLIGKLLYLTITRPDISFAVQTLSQFTQSPKQSHMDVTLRVVKYIVGAPDLGVLLQAKPIDSLTAYCDADWQLVLILGDL</sequence>
<dbReference type="PaxDb" id="4097-A0A1S3Y3L6"/>
<evidence type="ECO:0000313" key="2">
    <source>
        <dbReference type="RefSeq" id="XP_016446803.1"/>
    </source>
</evidence>
<dbReference type="OrthoDB" id="1300370at2759"/>